<dbReference type="Pfam" id="PF03022">
    <property type="entry name" value="MRJP"/>
    <property type="match status" value="1"/>
</dbReference>
<evidence type="ECO:0008006" key="5">
    <source>
        <dbReference type="Google" id="ProtNLM"/>
    </source>
</evidence>
<evidence type="ECO:0000256" key="2">
    <source>
        <dbReference type="ARBA" id="ARBA00022525"/>
    </source>
</evidence>
<dbReference type="AlphaFoldDB" id="A0A7M3MJB3"/>
<dbReference type="RefSeq" id="WP_144301132.1">
    <property type="nucleotide sequence ID" value="NZ_QMIE01000001.1"/>
</dbReference>
<dbReference type="PANTHER" id="PTHR10009">
    <property type="entry name" value="PROTEIN YELLOW-RELATED"/>
    <property type="match status" value="1"/>
</dbReference>
<proteinExistence type="predicted"/>
<dbReference type="GO" id="GO:0005576">
    <property type="term" value="C:extracellular region"/>
    <property type="evidence" value="ECO:0007669"/>
    <property type="project" value="UniProtKB-SubCell"/>
</dbReference>
<dbReference type="SUPFAM" id="SSF101898">
    <property type="entry name" value="NHL repeat"/>
    <property type="match status" value="1"/>
</dbReference>
<comment type="subcellular location">
    <subcellularLocation>
        <location evidence="1">Secreted</location>
    </subcellularLocation>
</comment>
<dbReference type="EMBL" id="QMIE01000001">
    <property type="protein sequence ID" value="TVM19668.1"/>
    <property type="molecule type" value="Genomic_DNA"/>
</dbReference>
<gene>
    <name evidence="3" type="ORF">DPQ33_00050</name>
</gene>
<protein>
    <recommendedName>
        <fullName evidence="5">Major royal jelly protein</fullName>
    </recommendedName>
</protein>
<dbReference type="OrthoDB" id="9797664at2"/>
<keyword evidence="4" id="KW-1185">Reference proteome</keyword>
<accession>A0A7M3MJB3</accession>
<comment type="caution">
    <text evidence="3">The sequence shown here is derived from an EMBL/GenBank/DDBJ whole genome shotgun (WGS) entry which is preliminary data.</text>
</comment>
<evidence type="ECO:0000313" key="4">
    <source>
        <dbReference type="Proteomes" id="UP000448292"/>
    </source>
</evidence>
<evidence type="ECO:0000256" key="1">
    <source>
        <dbReference type="ARBA" id="ARBA00004613"/>
    </source>
</evidence>
<dbReference type="Proteomes" id="UP000448292">
    <property type="component" value="Unassembled WGS sequence"/>
</dbReference>
<dbReference type="InterPro" id="IPR017996">
    <property type="entry name" value="MRJP/yellow-related"/>
</dbReference>
<evidence type="ECO:0000313" key="3">
    <source>
        <dbReference type="EMBL" id="TVM19668.1"/>
    </source>
</evidence>
<sequence>MRSVRGVSIGIILLLALFAFTVFSTRDKAPADVASITTPQLPSPSSLEIVAMLNEGPGNIAITPQGRIFLSMHQFYGPRMRVMELVNGRLTPYPSPAWSSAPNEDGVGLEAVLGIQSDPDGVLWIMDNGGLGKAEPRLVAWDTVREKLLHVHELPPPDDVEFSILSDLALDPKHGLAYVTDTAGRQSSILIVDMKSGAAKRVLTGHVSVLADQSVTIEFETGRTVTRIGPQGGKEEWKVPLNPITIDADYEWLYYGPMHGTTLYRVRTKDLADVFAGRRSEESLGDRIEAFGSRPPCDGISMDADGNIYITDIGNAAVGVMDTNGQYRTLYRDPALLDWVDGLANGPDGYIYGTVNKLHRSAPLSGGSGNAAPPFYVVRFPALAATSPGR</sequence>
<dbReference type="InterPro" id="IPR011042">
    <property type="entry name" value="6-blade_b-propeller_TolB-like"/>
</dbReference>
<keyword evidence="2" id="KW-0964">Secreted</keyword>
<dbReference type="PANTHER" id="PTHR10009:SF18">
    <property type="entry name" value="PROTEIN YELLOW-LIKE PROTEIN"/>
    <property type="match status" value="1"/>
</dbReference>
<dbReference type="Gene3D" id="2.120.10.30">
    <property type="entry name" value="TolB, C-terminal domain"/>
    <property type="match status" value="1"/>
</dbReference>
<name>A0A7M3MJB3_9BACT</name>
<organism evidence="3 4">
    <name type="scientific">Oceanidesulfovibrio indonesiensis</name>
    <dbReference type="NCBI Taxonomy" id="54767"/>
    <lineage>
        <taxon>Bacteria</taxon>
        <taxon>Pseudomonadati</taxon>
        <taxon>Thermodesulfobacteriota</taxon>
        <taxon>Desulfovibrionia</taxon>
        <taxon>Desulfovibrionales</taxon>
        <taxon>Desulfovibrionaceae</taxon>
        <taxon>Oceanidesulfovibrio</taxon>
    </lineage>
</organism>
<reference evidence="3 4" key="1">
    <citation type="submission" date="2018-06" db="EMBL/GenBank/DDBJ databases">
        <title>Complete genome of Desulfovibrio indonesiensis P37SLT.</title>
        <authorList>
            <person name="Crispim J.S."/>
            <person name="Vidigal P.M.P."/>
            <person name="Silva L.C.F."/>
            <person name="Laguardia C.N."/>
            <person name="Araujo L.C."/>
            <person name="Dias R.S."/>
            <person name="Sousa M.P."/>
            <person name="Paula S.O."/>
            <person name="Silva C."/>
        </authorList>
    </citation>
    <scope>NUCLEOTIDE SEQUENCE [LARGE SCALE GENOMIC DNA]</scope>
    <source>
        <strain evidence="3 4">P37SLT</strain>
    </source>
</reference>